<dbReference type="AlphaFoldDB" id="A0A1N7NY55"/>
<dbReference type="OrthoDB" id="1153025at2"/>
<name>A0A1N7NY55_9FLAO</name>
<reference evidence="3 4" key="1">
    <citation type="submission" date="2017-01" db="EMBL/GenBank/DDBJ databases">
        <authorList>
            <person name="Mah S.A."/>
            <person name="Swanson W.J."/>
            <person name="Moy G.W."/>
            <person name="Vacquier V.D."/>
        </authorList>
    </citation>
    <scope>NUCLEOTIDE SEQUENCE [LARGE SCALE GENOMIC DNA]</scope>
    <source>
        <strain evidence="3 4">DSM 18014</strain>
    </source>
</reference>
<dbReference type="Pfam" id="PF18962">
    <property type="entry name" value="Por_Secre_tail"/>
    <property type="match status" value="1"/>
</dbReference>
<accession>A0A1N7NY55</accession>
<gene>
    <name evidence="3" type="ORF">SAMN05421785_105209</name>
</gene>
<dbReference type="RefSeq" id="WP_076392941.1">
    <property type="nucleotide sequence ID" value="NZ_FTOV01000005.1"/>
</dbReference>
<dbReference type="Proteomes" id="UP000185781">
    <property type="component" value="Unassembled WGS sequence"/>
</dbReference>
<dbReference type="Pfam" id="PF12006">
    <property type="entry name" value="DUF3500"/>
    <property type="match status" value="1"/>
</dbReference>
<dbReference type="PANTHER" id="PTHR37489:SF1">
    <property type="entry name" value="DUF3500 DOMAIN-CONTAINING PROTEIN"/>
    <property type="match status" value="1"/>
</dbReference>
<evidence type="ECO:0000259" key="2">
    <source>
        <dbReference type="Pfam" id="PF18962"/>
    </source>
</evidence>
<dbReference type="InterPro" id="IPR026444">
    <property type="entry name" value="Secre_tail"/>
</dbReference>
<evidence type="ECO:0000313" key="4">
    <source>
        <dbReference type="Proteomes" id="UP000185781"/>
    </source>
</evidence>
<dbReference type="InterPro" id="IPR021889">
    <property type="entry name" value="DUF3500"/>
</dbReference>
<protein>
    <submittedName>
        <fullName evidence="3">Por secretion system C-terminal sorting domain-containing protein</fullName>
    </submittedName>
</protein>
<dbReference type="Gene3D" id="2.60.40.4070">
    <property type="match status" value="1"/>
</dbReference>
<dbReference type="NCBIfam" id="TIGR04183">
    <property type="entry name" value="Por_Secre_tail"/>
    <property type="match status" value="1"/>
</dbReference>
<dbReference type="STRING" id="373672.SAMN05421785_105209"/>
<proteinExistence type="predicted"/>
<sequence>MKTLFSITVATSVAALSFFSFFKKDTETPKAAFMTNIAKKNKAAKTVVTTQQIIDLANAFKATLSSSQIATLELAYTYANAKTWSNLPAAMSPRIGLKMGTLTTAQLTAARNLIQALSGTGNEGYNEIYGLWMADNYLSNNGGGTTYGEGNFYIGFFGTPSLSGTFEIQMTGHHRTVSNTYINGILVGATPSFVAAEPFASFTYNSATYQPMIEEKTALVNMLSGLSSAQLTTAQLSTTYTDLVCGPGKDWLFPTTKSGLKVSNLTTAQKQLVYNAIATYVNDVDDTNAATIMTKYNNELDNTYIAWSTDATLTNQNGYVRIDGPSVWIEYSVQNGIILTPKHPHSIWRDHTTDYGGTGNTLSTDETNTSISKPMIYPNPVKDFAIFNFTASEKGNTKINIYDQSARLVKSIEKNNLPKGQNSVSADLSSLEKGVYTFNIQHNGTKTSGQKLIKK</sequence>
<organism evidence="3 4">
    <name type="scientific">Chryseobacterium gambrini</name>
    <dbReference type="NCBI Taxonomy" id="373672"/>
    <lineage>
        <taxon>Bacteria</taxon>
        <taxon>Pseudomonadati</taxon>
        <taxon>Bacteroidota</taxon>
        <taxon>Flavobacteriia</taxon>
        <taxon>Flavobacteriales</taxon>
        <taxon>Weeksellaceae</taxon>
        <taxon>Chryseobacterium group</taxon>
        <taxon>Chryseobacterium</taxon>
    </lineage>
</organism>
<evidence type="ECO:0000313" key="3">
    <source>
        <dbReference type="EMBL" id="SIT03244.1"/>
    </source>
</evidence>
<evidence type="ECO:0000256" key="1">
    <source>
        <dbReference type="ARBA" id="ARBA00022729"/>
    </source>
</evidence>
<feature type="domain" description="Secretion system C-terminal sorting" evidence="2">
    <location>
        <begin position="376"/>
        <end position="453"/>
    </location>
</feature>
<dbReference type="PANTHER" id="PTHR37489">
    <property type="entry name" value="DUF3500 DOMAIN-CONTAINING PROTEIN"/>
    <property type="match status" value="1"/>
</dbReference>
<dbReference type="EMBL" id="FTOV01000005">
    <property type="protein sequence ID" value="SIT03244.1"/>
    <property type="molecule type" value="Genomic_DNA"/>
</dbReference>
<keyword evidence="1" id="KW-0732">Signal</keyword>